<feature type="region of interest" description="Disordered" evidence="1">
    <location>
        <begin position="1"/>
        <end position="27"/>
    </location>
</feature>
<reference evidence="3" key="1">
    <citation type="submission" date="2025-08" db="UniProtKB">
        <authorList>
            <consortium name="RefSeq"/>
        </authorList>
    </citation>
    <scope>IDENTIFICATION</scope>
</reference>
<dbReference type="Proteomes" id="UP000675920">
    <property type="component" value="Unplaced"/>
</dbReference>
<keyword evidence="2" id="KW-1185">Reference proteome</keyword>
<protein>
    <submittedName>
        <fullName evidence="3">Uncharacterized protein</fullName>
    </submittedName>
</protein>
<organism evidence="2 3">
    <name type="scientific">Derxia gummosa DSM 723</name>
    <dbReference type="NCBI Taxonomy" id="1121388"/>
    <lineage>
        <taxon>Bacteria</taxon>
        <taxon>Pseudomonadati</taxon>
        <taxon>Pseudomonadota</taxon>
        <taxon>Betaproteobacteria</taxon>
        <taxon>Burkholderiales</taxon>
        <taxon>Alcaligenaceae</taxon>
        <taxon>Derxia</taxon>
    </lineage>
</organism>
<accession>A0A9U5C2N2</accession>
<proteinExistence type="predicted"/>
<dbReference type="AlphaFoldDB" id="A0A9U5C2N2"/>
<evidence type="ECO:0000313" key="2">
    <source>
        <dbReference type="Proteomes" id="UP000675920"/>
    </source>
</evidence>
<evidence type="ECO:0000313" key="3">
    <source>
        <dbReference type="RefSeq" id="WP_028311809.1"/>
    </source>
</evidence>
<dbReference type="RefSeq" id="WP_028311809.1">
    <property type="nucleotide sequence ID" value="NZ_AXWS01000013.1"/>
</dbReference>
<dbReference type="OrthoDB" id="9835742at2"/>
<evidence type="ECO:0000256" key="1">
    <source>
        <dbReference type="SAM" id="MobiDB-lite"/>
    </source>
</evidence>
<sequence>MDPQRQRLAGRPRSLSSDAHFTEDRSTTAVTRTVDVVDLDAHGNPVRPASVRPTGFAGFTLRHVLASITVPNPLPHACRLPGKGAPPDPAVAGWQHNVNYTCFFNARARTLVPGAAAPRLQVRLLFGTGTEFSRHGVCSAVEGAADPVLLIVILGIEPTHEIEFFNPARPADRLKRMANNRWGVGITTASIERAITTRYGRLASYDVTVAAAFSTGYLGLQDSIGKRLFAIDALTRVVLYDCLYGTLRPALDQVRALRGTAVGIVAYVVTGGGNSFRKGMPETFANLALGGIAGWHYINLMGNPAYHAVASARVVAEGRAAPGRILDPLDATYAAAHDALVARMPARHSFMSDARVVTKLRGGTPAGATALASFAADKTNAAAIRAFFARVGSTRHCISRAQLLGWVPADGEEWHDLLLVEFAWEMLG</sequence>
<name>A0A9U5C2N2_9BURK</name>